<keyword evidence="5" id="KW-0732">Signal</keyword>
<evidence type="ECO:0000313" key="13">
    <source>
        <dbReference type="EMBL" id="CAF3856095.1"/>
    </source>
</evidence>
<evidence type="ECO:0000313" key="7">
    <source>
        <dbReference type="EMBL" id="CAF0843118.1"/>
    </source>
</evidence>
<name>A0A813WHZ2_9BILA</name>
<dbReference type="EMBL" id="CAJNOL010000108">
    <property type="protein sequence ID" value="CAF0852555.1"/>
    <property type="molecule type" value="Genomic_DNA"/>
</dbReference>
<dbReference type="Proteomes" id="UP000663864">
    <property type="component" value="Unassembled WGS sequence"/>
</dbReference>
<evidence type="ECO:0000256" key="5">
    <source>
        <dbReference type="SAM" id="SignalP"/>
    </source>
</evidence>
<feature type="chain" id="PRO_5035598589" description="Neuropeptide Y" evidence="5">
    <location>
        <begin position="20"/>
        <end position="133"/>
    </location>
</feature>
<dbReference type="PROSITE" id="PS50276">
    <property type="entry name" value="PANCREATIC_HORMONE_2"/>
    <property type="match status" value="1"/>
</dbReference>
<dbReference type="Proteomes" id="UP000663854">
    <property type="component" value="Unassembled WGS sequence"/>
</dbReference>
<dbReference type="Proteomes" id="UP000663836">
    <property type="component" value="Unassembled WGS sequence"/>
</dbReference>
<gene>
    <name evidence="12" type="ORF">FNK824_LOCUS17728</name>
    <name evidence="14" type="ORF">JBS370_LOCUS23564</name>
    <name evidence="8" type="ORF">JXQ802_LOCUS6767</name>
    <name evidence="9" type="ORF">JXQ802_LOCUS6814</name>
    <name evidence="13" type="ORF">OTI717_LOCUS21440</name>
    <name evidence="6" type="ORF">PYM288_LOCUS2700</name>
    <name evidence="7" type="ORF">RFH988_LOCUS6053</name>
    <name evidence="10" type="ORF">SEV965_LOCUS7942</name>
    <name evidence="11" type="ORF">ZHD862_LOCUS9823</name>
</gene>
<evidence type="ECO:0000256" key="2">
    <source>
        <dbReference type="ARBA" id="ARBA00010022"/>
    </source>
</evidence>
<dbReference type="EMBL" id="CAJNOH010000018">
    <property type="protein sequence ID" value="CAF0763004.1"/>
    <property type="molecule type" value="Genomic_DNA"/>
</dbReference>
<comment type="similarity">
    <text evidence="2 4">Belongs to the NPY family.</text>
</comment>
<evidence type="ECO:0000256" key="4">
    <source>
        <dbReference type="RuleBase" id="RU000656"/>
    </source>
</evidence>
<dbReference type="Proteomes" id="UP000663823">
    <property type="component" value="Unassembled WGS sequence"/>
</dbReference>
<dbReference type="PROSITE" id="PS00265">
    <property type="entry name" value="PANCREATIC_HORMONE_1"/>
    <property type="match status" value="1"/>
</dbReference>
<keyword evidence="3" id="KW-0964">Secreted</keyword>
<dbReference type="EMBL" id="CAJOBE010002854">
    <property type="protein sequence ID" value="CAF3847441.1"/>
    <property type="molecule type" value="Genomic_DNA"/>
</dbReference>
<evidence type="ECO:0000313" key="8">
    <source>
        <dbReference type="EMBL" id="CAF0852555.1"/>
    </source>
</evidence>
<evidence type="ECO:0000313" key="14">
    <source>
        <dbReference type="EMBL" id="CAF3951585.1"/>
    </source>
</evidence>
<dbReference type="GO" id="GO:0005576">
    <property type="term" value="C:extracellular region"/>
    <property type="evidence" value="ECO:0007669"/>
    <property type="project" value="UniProtKB-SubCell"/>
</dbReference>
<proteinExistence type="inferred from homology"/>
<dbReference type="EMBL" id="CAJNOU010000283">
    <property type="protein sequence ID" value="CAF0945267.1"/>
    <property type="molecule type" value="Genomic_DNA"/>
</dbReference>
<dbReference type="Pfam" id="PF00159">
    <property type="entry name" value="Hormone_3"/>
    <property type="match status" value="1"/>
</dbReference>
<dbReference type="OrthoDB" id="9852947at2759"/>
<evidence type="ECO:0000313" key="10">
    <source>
        <dbReference type="EMBL" id="CAF0945267.1"/>
    </source>
</evidence>
<dbReference type="InterPro" id="IPR001955">
    <property type="entry name" value="Pancreatic_hormone-like"/>
</dbReference>
<accession>A0A813WHZ2</accession>
<keyword evidence="15" id="KW-1185">Reference proteome</keyword>
<evidence type="ECO:0000256" key="1">
    <source>
        <dbReference type="ARBA" id="ARBA00004613"/>
    </source>
</evidence>
<dbReference type="InterPro" id="IPR020392">
    <property type="entry name" value="Pancreatic_hormone-like_CS"/>
</dbReference>
<dbReference type="Proteomes" id="UP000663889">
    <property type="component" value="Unassembled WGS sequence"/>
</dbReference>
<dbReference type="GO" id="GO:0005179">
    <property type="term" value="F:hormone activity"/>
    <property type="evidence" value="ECO:0007669"/>
    <property type="project" value="InterPro"/>
</dbReference>
<dbReference type="Proteomes" id="UP000663870">
    <property type="component" value="Unassembled WGS sequence"/>
</dbReference>
<comment type="subcellular location">
    <subcellularLocation>
        <location evidence="1">Secreted</location>
    </subcellularLocation>
</comment>
<feature type="signal peptide" evidence="5">
    <location>
        <begin position="1"/>
        <end position="19"/>
    </location>
</feature>
<protein>
    <recommendedName>
        <fullName evidence="16">Neuropeptide Y</fullName>
    </recommendedName>
</protein>
<evidence type="ECO:0000313" key="15">
    <source>
        <dbReference type="Proteomes" id="UP000663870"/>
    </source>
</evidence>
<organism evidence="8 15">
    <name type="scientific">Rotaria sordida</name>
    <dbReference type="NCBI Taxonomy" id="392033"/>
    <lineage>
        <taxon>Eukaryota</taxon>
        <taxon>Metazoa</taxon>
        <taxon>Spiralia</taxon>
        <taxon>Gnathifera</taxon>
        <taxon>Rotifera</taxon>
        <taxon>Eurotatoria</taxon>
        <taxon>Bdelloidea</taxon>
        <taxon>Philodinida</taxon>
        <taxon>Philodinidae</taxon>
        <taxon>Rotaria</taxon>
    </lineage>
</organism>
<sequence>MNWIGLSIFVNLLILSVISFQLTSSASFPNPPQRPPSNASPDEQALFWKLLHNYYAIIARPRFGKRFNSASPYTQQSSFIPIIDQDSIDLFPSVYDMDHMLAKNNPNVNDRRINVDSFYAFGYPDQKRRRRRR</sequence>
<evidence type="ECO:0000313" key="11">
    <source>
        <dbReference type="EMBL" id="CAF0947625.1"/>
    </source>
</evidence>
<evidence type="ECO:0000313" key="12">
    <source>
        <dbReference type="EMBL" id="CAF3847441.1"/>
    </source>
</evidence>
<dbReference type="SMART" id="SM00309">
    <property type="entry name" value="PAH"/>
    <property type="match status" value="1"/>
</dbReference>
<evidence type="ECO:0008006" key="16">
    <source>
        <dbReference type="Google" id="ProtNLM"/>
    </source>
</evidence>
<dbReference type="Proteomes" id="UP000663882">
    <property type="component" value="Unassembled WGS sequence"/>
</dbReference>
<dbReference type="EMBL" id="CAJOAX010003469">
    <property type="protein sequence ID" value="CAF3856095.1"/>
    <property type="molecule type" value="Genomic_DNA"/>
</dbReference>
<dbReference type="EMBL" id="CAJNOO010000177">
    <property type="protein sequence ID" value="CAF0843118.1"/>
    <property type="molecule type" value="Genomic_DNA"/>
</dbReference>
<evidence type="ECO:0000313" key="6">
    <source>
        <dbReference type="EMBL" id="CAF0763004.1"/>
    </source>
</evidence>
<dbReference type="EMBL" id="CAJOBD010003493">
    <property type="protein sequence ID" value="CAF3951585.1"/>
    <property type="molecule type" value="Genomic_DNA"/>
</dbReference>
<dbReference type="EMBL" id="CAJNOL010000109">
    <property type="protein sequence ID" value="CAF0853485.1"/>
    <property type="molecule type" value="Genomic_DNA"/>
</dbReference>
<dbReference type="EMBL" id="CAJNOT010000342">
    <property type="protein sequence ID" value="CAF0947625.1"/>
    <property type="molecule type" value="Genomic_DNA"/>
</dbReference>
<dbReference type="AlphaFoldDB" id="A0A813WHZ2"/>
<reference evidence="8" key="1">
    <citation type="submission" date="2021-02" db="EMBL/GenBank/DDBJ databases">
        <authorList>
            <person name="Nowell W R."/>
        </authorList>
    </citation>
    <scope>NUCLEOTIDE SEQUENCE</scope>
</reference>
<evidence type="ECO:0000256" key="3">
    <source>
        <dbReference type="ARBA" id="ARBA00022525"/>
    </source>
</evidence>
<evidence type="ECO:0000313" key="9">
    <source>
        <dbReference type="EMBL" id="CAF0853485.1"/>
    </source>
</evidence>
<comment type="caution">
    <text evidence="8">The sequence shown here is derived from an EMBL/GenBank/DDBJ whole genome shotgun (WGS) entry which is preliminary data.</text>
</comment>
<dbReference type="Proteomes" id="UP000663874">
    <property type="component" value="Unassembled WGS sequence"/>
</dbReference>